<evidence type="ECO:0000313" key="7">
    <source>
        <dbReference type="Proteomes" id="UP000636949"/>
    </source>
</evidence>
<feature type="binding site" evidence="4">
    <location>
        <position position="180"/>
    </location>
    <ligand>
        <name>NADP(+)</name>
        <dbReference type="ChEBI" id="CHEBI:58349"/>
    </ligand>
</feature>
<comment type="subunit">
    <text evidence="4">Homopentamer.</text>
</comment>
<feature type="binding site" evidence="4">
    <location>
        <position position="103"/>
    </location>
    <ligand>
        <name>NADP(+)</name>
        <dbReference type="ChEBI" id="CHEBI:58349"/>
    </ligand>
</feature>
<comment type="pathway">
    <text evidence="4">Nucleotide-sugar biosynthesis; ADP-L-glycero-beta-D-manno-heptose biosynthesis; ADP-L-glycero-beta-D-manno-heptose from D-glycero-beta-D-manno-heptose 7-phosphate: step 4/4.</text>
</comment>
<dbReference type="InterPro" id="IPR011912">
    <property type="entry name" value="Heptose_epim"/>
</dbReference>
<comment type="cofactor">
    <cofactor evidence="4">
        <name>NADP(+)</name>
        <dbReference type="ChEBI" id="CHEBI:58349"/>
    </cofactor>
    <text evidence="4">Binds 1 NADP(+) per subunit.</text>
</comment>
<organism evidence="6 7">
    <name type="scientific">Cysteiniphilum litorale</name>
    <dbReference type="NCBI Taxonomy" id="2056700"/>
    <lineage>
        <taxon>Bacteria</taxon>
        <taxon>Pseudomonadati</taxon>
        <taxon>Pseudomonadota</taxon>
        <taxon>Gammaproteobacteria</taxon>
        <taxon>Thiotrichales</taxon>
        <taxon>Fastidiosibacteraceae</taxon>
        <taxon>Cysteiniphilum</taxon>
    </lineage>
</organism>
<comment type="domain">
    <text evidence="4">Contains a large N-terminal NADP-binding domain, and a smaller C-terminal substrate-binding domain.</text>
</comment>
<comment type="similarity">
    <text evidence="4">Belongs to the NAD(P)-dependent epimerase/dehydratase family. HldD subfamily.</text>
</comment>
<feature type="binding site" evidence="4">
    <location>
        <position position="179"/>
    </location>
    <ligand>
        <name>substrate</name>
    </ligand>
</feature>
<dbReference type="NCBIfam" id="NF008360">
    <property type="entry name" value="PRK11150.1"/>
    <property type="match status" value="1"/>
</dbReference>
<feature type="active site" description="Proton acceptor" evidence="4">
    <location>
        <position position="150"/>
    </location>
</feature>
<feature type="active site" description="Proton acceptor" evidence="4">
    <location>
        <position position="188"/>
    </location>
</feature>
<reference evidence="6" key="1">
    <citation type="journal article" date="2014" name="Int. J. Syst. Evol. Microbiol.">
        <title>Complete genome sequence of Corynebacterium casei LMG S-19264T (=DSM 44701T), isolated from a smear-ripened cheese.</title>
        <authorList>
            <consortium name="US DOE Joint Genome Institute (JGI-PGF)"/>
            <person name="Walter F."/>
            <person name="Albersmeier A."/>
            <person name="Kalinowski J."/>
            <person name="Ruckert C."/>
        </authorList>
    </citation>
    <scope>NUCLEOTIDE SEQUENCE</scope>
    <source>
        <strain evidence="6">CGMCC 1.15758</strain>
    </source>
</reference>
<feature type="binding site" evidence="4">
    <location>
        <position position="224"/>
    </location>
    <ligand>
        <name>substrate</name>
    </ligand>
</feature>
<feature type="binding site" evidence="4">
    <location>
        <position position="53"/>
    </location>
    <ligand>
        <name>NADP(+)</name>
        <dbReference type="ChEBI" id="CHEBI:58349"/>
    </ligand>
</feature>
<proteinExistence type="inferred from homology"/>
<accession>A0A8J2Z478</accession>
<keyword evidence="1 4" id="KW-0521">NADP</keyword>
<keyword evidence="2 4" id="KW-0413">Isomerase</keyword>
<dbReference type="Gene3D" id="3.90.25.10">
    <property type="entry name" value="UDP-galactose 4-epimerase, domain 1"/>
    <property type="match status" value="1"/>
</dbReference>
<feature type="domain" description="NAD-dependent epimerase/dehydratase" evidence="5">
    <location>
        <begin position="2"/>
        <end position="252"/>
    </location>
</feature>
<feature type="binding site" evidence="4">
    <location>
        <begin position="10"/>
        <end position="11"/>
    </location>
    <ligand>
        <name>NADP(+)</name>
        <dbReference type="ChEBI" id="CHEBI:58349"/>
    </ligand>
</feature>
<evidence type="ECO:0000256" key="1">
    <source>
        <dbReference type="ARBA" id="ARBA00022857"/>
    </source>
</evidence>
<dbReference type="RefSeq" id="WP_117002813.1">
    <property type="nucleotide sequence ID" value="NZ_BMJS01000013.1"/>
</dbReference>
<evidence type="ECO:0000313" key="6">
    <source>
        <dbReference type="EMBL" id="GGF97713.1"/>
    </source>
</evidence>
<dbReference type="Pfam" id="PF01370">
    <property type="entry name" value="Epimerase"/>
    <property type="match status" value="1"/>
</dbReference>
<reference evidence="6" key="2">
    <citation type="submission" date="2020-09" db="EMBL/GenBank/DDBJ databases">
        <authorList>
            <person name="Sun Q."/>
            <person name="Zhou Y."/>
        </authorList>
    </citation>
    <scope>NUCLEOTIDE SEQUENCE</scope>
    <source>
        <strain evidence="6">CGMCC 1.15758</strain>
    </source>
</reference>
<feature type="binding site" evidence="4">
    <location>
        <position position="190"/>
    </location>
    <ligand>
        <name>substrate</name>
    </ligand>
</feature>
<feature type="binding site" evidence="4">
    <location>
        <position position="188"/>
    </location>
    <ligand>
        <name>NADP(+)</name>
        <dbReference type="ChEBI" id="CHEBI:58349"/>
    </ligand>
</feature>
<evidence type="ECO:0000259" key="5">
    <source>
        <dbReference type="Pfam" id="PF01370"/>
    </source>
</evidence>
<dbReference type="AlphaFoldDB" id="A0A8J2Z478"/>
<dbReference type="PANTHER" id="PTHR43103">
    <property type="entry name" value="NUCLEOSIDE-DIPHOSPHATE-SUGAR EPIMERASE"/>
    <property type="match status" value="1"/>
</dbReference>
<dbReference type="GO" id="GO:0097171">
    <property type="term" value="P:ADP-L-glycero-beta-D-manno-heptose biosynthetic process"/>
    <property type="evidence" value="ECO:0007669"/>
    <property type="project" value="UniProtKB-UniPathway"/>
</dbReference>
<feature type="binding site" evidence="4">
    <location>
        <begin position="211"/>
        <end position="214"/>
    </location>
    <ligand>
        <name>substrate</name>
    </ligand>
</feature>
<evidence type="ECO:0000256" key="4">
    <source>
        <dbReference type="HAMAP-Rule" id="MF_01601"/>
    </source>
</evidence>
<keyword evidence="3 4" id="KW-0119">Carbohydrate metabolism</keyword>
<keyword evidence="7" id="KW-1185">Reference proteome</keyword>
<dbReference type="CDD" id="cd05248">
    <property type="entry name" value="ADP_GME_SDR_e"/>
    <property type="match status" value="1"/>
</dbReference>
<dbReference type="OrthoDB" id="9803010at2"/>
<name>A0A8J2Z478_9GAMM</name>
<dbReference type="NCBIfam" id="TIGR02197">
    <property type="entry name" value="heptose_epim"/>
    <property type="match status" value="1"/>
</dbReference>
<dbReference type="PANTHER" id="PTHR43103:SF3">
    <property type="entry name" value="ADP-L-GLYCERO-D-MANNO-HEPTOSE-6-EPIMERASE"/>
    <property type="match status" value="1"/>
</dbReference>
<dbReference type="Gene3D" id="3.40.50.720">
    <property type="entry name" value="NAD(P)-binding Rossmann-like Domain"/>
    <property type="match status" value="1"/>
</dbReference>
<feature type="binding site" evidence="4">
    <location>
        <position position="197"/>
    </location>
    <ligand>
        <name>substrate</name>
    </ligand>
</feature>
<feature type="binding site" evidence="4">
    <location>
        <position position="288"/>
    </location>
    <ligand>
        <name>substrate</name>
    </ligand>
</feature>
<dbReference type="InterPro" id="IPR001509">
    <property type="entry name" value="Epimerase_deHydtase"/>
</dbReference>
<evidence type="ECO:0000256" key="3">
    <source>
        <dbReference type="ARBA" id="ARBA00023277"/>
    </source>
</evidence>
<dbReference type="SUPFAM" id="SSF51735">
    <property type="entry name" value="NAD(P)-binding Rossmann-fold domains"/>
    <property type="match status" value="1"/>
</dbReference>
<dbReference type="UniPathway" id="UPA00356">
    <property type="reaction ID" value="UER00440"/>
</dbReference>
<comment type="function">
    <text evidence="4">Catalyzes the interconversion between ADP-D-glycero-beta-D-manno-heptose and ADP-L-glycero-beta-D-manno-heptose via an epimerization at carbon 6 of the heptose.</text>
</comment>
<dbReference type="EMBL" id="BMJS01000013">
    <property type="protein sequence ID" value="GGF97713.1"/>
    <property type="molecule type" value="Genomic_DNA"/>
</dbReference>
<sequence>MVIVTGGAGFIGANIIKQLNLRGHEDILVVDNLKDGHKFINLVDYEIADYCDQTPFLQAIESDLAYYTPNAGLKINPNDITAIIHQGACSATTEWNGQYVMENNYEYSKILLHFAMRHKIPFIYASSAATYGNNTTFIEERQYEKPVNVYGYSKFLFDQYVRKFLPHAQSQIVGLKYFNVYGPHETHKGSMASVAYHHYNQFKAHKKVKLFDAYDGFAAGQQMRDFVYVEDAAKVNLWFLDHPQVSGIFNCGTGKAEPFNNIAHAVIDFYKEGKIEYIEFPEHLKGHYQSYTEANLDKLREAGCDVNFRDVKTGVTDYLQWLEKHNK</sequence>
<dbReference type="InterPro" id="IPR036291">
    <property type="entry name" value="NAD(P)-bd_dom_sf"/>
</dbReference>
<dbReference type="GO" id="GO:0005975">
    <property type="term" value="P:carbohydrate metabolic process"/>
    <property type="evidence" value="ECO:0007669"/>
    <property type="project" value="UniProtKB-UniRule"/>
</dbReference>
<dbReference type="HAMAP" id="MF_01601">
    <property type="entry name" value="Heptose_epimerase"/>
    <property type="match status" value="1"/>
</dbReference>
<dbReference type="Proteomes" id="UP000636949">
    <property type="component" value="Unassembled WGS sequence"/>
</dbReference>
<dbReference type="EC" id="5.1.3.20" evidence="4"/>
<dbReference type="GO" id="GO:0050661">
    <property type="term" value="F:NADP binding"/>
    <property type="evidence" value="ECO:0007669"/>
    <property type="project" value="InterPro"/>
</dbReference>
<feature type="binding site" evidence="4">
    <location>
        <begin position="86"/>
        <end position="90"/>
    </location>
    <ligand>
        <name>NADP(+)</name>
        <dbReference type="ChEBI" id="CHEBI:58349"/>
    </ligand>
</feature>
<feature type="binding site" evidence="4">
    <location>
        <position position="38"/>
    </location>
    <ligand>
        <name>NADP(+)</name>
        <dbReference type="ChEBI" id="CHEBI:58349"/>
    </ligand>
</feature>
<protein>
    <recommendedName>
        <fullName evidence="4">ADP-L-glycero-D-manno-heptose-6-epimerase</fullName>
        <ecNumber evidence="4">5.1.3.20</ecNumber>
    </recommendedName>
    <alternativeName>
        <fullName evidence="4">ADP-L-glycero-beta-D-manno-heptose-6-epimerase</fullName>
        <shortName evidence="4">ADP-glyceromanno-heptose 6-epimerase</shortName>
        <shortName evidence="4">ADP-hep 6-epimerase</shortName>
        <shortName evidence="4">AGME</shortName>
    </alternativeName>
</protein>
<comment type="caution">
    <text evidence="6">The sequence shown here is derived from an EMBL/GenBank/DDBJ whole genome shotgun (WGS) entry which is preliminary data.</text>
</comment>
<evidence type="ECO:0000256" key="2">
    <source>
        <dbReference type="ARBA" id="ARBA00023235"/>
    </source>
</evidence>
<dbReference type="GO" id="GO:0008712">
    <property type="term" value="F:ADP-glyceromanno-heptose 6-epimerase activity"/>
    <property type="evidence" value="ECO:0007669"/>
    <property type="project" value="UniProtKB-UniRule"/>
</dbReference>
<gene>
    <name evidence="4 6" type="primary">hldD</name>
    <name evidence="6" type="ORF">GCM10010995_13630</name>
</gene>
<comment type="catalytic activity">
    <reaction evidence="4">
        <text>ADP-D-glycero-beta-D-manno-heptose = ADP-L-glycero-beta-D-manno-heptose</text>
        <dbReference type="Rhea" id="RHEA:17577"/>
        <dbReference type="ChEBI" id="CHEBI:59967"/>
        <dbReference type="ChEBI" id="CHEBI:61506"/>
        <dbReference type="EC" id="5.1.3.20"/>
    </reaction>
</comment>
<feature type="binding site" evidence="4">
    <location>
        <begin position="31"/>
        <end position="32"/>
    </location>
    <ligand>
        <name>NADP(+)</name>
        <dbReference type="ChEBI" id="CHEBI:58349"/>
    </ligand>
</feature>
<feature type="binding site" evidence="4">
    <location>
        <position position="154"/>
    </location>
    <ligand>
        <name>NADP(+)</name>
        <dbReference type="ChEBI" id="CHEBI:58349"/>
    </ligand>
</feature>